<sequence length="173" mass="19100">MTNLPMTPDLNDKQTIELGVAIPAAFFIILFTALTVHANRDHIDDFLHRHKILIPLQPRPTRGAPFHYQPTAPPAATRAPPGAYPENEPCHSQTHHARRQSTLCPSGDASSDEFPLHEGTVRATTLGPSNTHVEDEAPRQSSAAKEYGRELRTRFHSPTPPPAYTPARPARVE</sequence>
<protein>
    <recommendedName>
        <fullName evidence="5">Transmembrane protein</fullName>
    </recommendedName>
</protein>
<keyword evidence="2" id="KW-0472">Membrane</keyword>
<evidence type="ECO:0000256" key="1">
    <source>
        <dbReference type="SAM" id="MobiDB-lite"/>
    </source>
</evidence>
<feature type="transmembrane region" description="Helical" evidence="2">
    <location>
        <begin position="20"/>
        <end position="39"/>
    </location>
</feature>
<accession>A0AA39U1C7</accession>
<feature type="compositionally biased region" description="Polar residues" evidence="1">
    <location>
        <begin position="122"/>
        <end position="131"/>
    </location>
</feature>
<dbReference type="AlphaFoldDB" id="A0AA39U1C7"/>
<gene>
    <name evidence="3" type="ORF">IW261DRAFT_1571215</name>
</gene>
<evidence type="ECO:0000313" key="4">
    <source>
        <dbReference type="Proteomes" id="UP001175227"/>
    </source>
</evidence>
<comment type="caution">
    <text evidence="3">The sequence shown here is derived from an EMBL/GenBank/DDBJ whole genome shotgun (WGS) entry which is preliminary data.</text>
</comment>
<evidence type="ECO:0000313" key="3">
    <source>
        <dbReference type="EMBL" id="KAK0472198.1"/>
    </source>
</evidence>
<organism evidence="3 4">
    <name type="scientific">Armillaria novae-zelandiae</name>
    <dbReference type="NCBI Taxonomy" id="153914"/>
    <lineage>
        <taxon>Eukaryota</taxon>
        <taxon>Fungi</taxon>
        <taxon>Dikarya</taxon>
        <taxon>Basidiomycota</taxon>
        <taxon>Agaricomycotina</taxon>
        <taxon>Agaricomycetes</taxon>
        <taxon>Agaricomycetidae</taxon>
        <taxon>Agaricales</taxon>
        <taxon>Marasmiineae</taxon>
        <taxon>Physalacriaceae</taxon>
        <taxon>Armillaria</taxon>
    </lineage>
</organism>
<feature type="region of interest" description="Disordered" evidence="1">
    <location>
        <begin position="70"/>
        <end position="173"/>
    </location>
</feature>
<reference evidence="3" key="1">
    <citation type="submission" date="2023-06" db="EMBL/GenBank/DDBJ databases">
        <authorList>
            <consortium name="Lawrence Berkeley National Laboratory"/>
            <person name="Ahrendt S."/>
            <person name="Sahu N."/>
            <person name="Indic B."/>
            <person name="Wong-Bajracharya J."/>
            <person name="Merenyi Z."/>
            <person name="Ke H.-M."/>
            <person name="Monk M."/>
            <person name="Kocsube S."/>
            <person name="Drula E."/>
            <person name="Lipzen A."/>
            <person name="Balint B."/>
            <person name="Henrissat B."/>
            <person name="Andreopoulos B."/>
            <person name="Martin F.M."/>
            <person name="Harder C.B."/>
            <person name="Rigling D."/>
            <person name="Ford K.L."/>
            <person name="Foster G.D."/>
            <person name="Pangilinan J."/>
            <person name="Papanicolaou A."/>
            <person name="Barry K."/>
            <person name="LaButti K."/>
            <person name="Viragh M."/>
            <person name="Koriabine M."/>
            <person name="Yan M."/>
            <person name="Riley R."/>
            <person name="Champramary S."/>
            <person name="Plett K.L."/>
            <person name="Tsai I.J."/>
            <person name="Slot J."/>
            <person name="Sipos G."/>
            <person name="Plett J."/>
            <person name="Nagy L.G."/>
            <person name="Grigoriev I.V."/>
        </authorList>
    </citation>
    <scope>NUCLEOTIDE SEQUENCE</scope>
    <source>
        <strain evidence="3">ICMP 16352</strain>
    </source>
</reference>
<keyword evidence="4" id="KW-1185">Reference proteome</keyword>
<dbReference type="EMBL" id="JAUEPR010000043">
    <property type="protein sequence ID" value="KAK0472198.1"/>
    <property type="molecule type" value="Genomic_DNA"/>
</dbReference>
<proteinExistence type="predicted"/>
<name>A0AA39U1C7_9AGAR</name>
<evidence type="ECO:0008006" key="5">
    <source>
        <dbReference type="Google" id="ProtNLM"/>
    </source>
</evidence>
<keyword evidence="2" id="KW-0812">Transmembrane</keyword>
<evidence type="ECO:0000256" key="2">
    <source>
        <dbReference type="SAM" id="Phobius"/>
    </source>
</evidence>
<dbReference type="Proteomes" id="UP001175227">
    <property type="component" value="Unassembled WGS sequence"/>
</dbReference>
<keyword evidence="2" id="KW-1133">Transmembrane helix</keyword>